<proteinExistence type="predicted"/>
<dbReference type="RefSeq" id="WP_126015162.1">
    <property type="nucleotide sequence ID" value="NZ_CP034437.1"/>
</dbReference>
<organism evidence="1 2">
    <name type="scientific">Paenibacillus albus</name>
    <dbReference type="NCBI Taxonomy" id="2495582"/>
    <lineage>
        <taxon>Bacteria</taxon>
        <taxon>Bacillati</taxon>
        <taxon>Bacillota</taxon>
        <taxon>Bacilli</taxon>
        <taxon>Bacillales</taxon>
        <taxon>Paenibacillaceae</taxon>
        <taxon>Paenibacillus</taxon>
    </lineage>
</organism>
<dbReference type="OrthoDB" id="2641051at2"/>
<protein>
    <submittedName>
        <fullName evidence="1">Uncharacterized protein</fullName>
    </submittedName>
</protein>
<gene>
    <name evidence="1" type="ORF">EJC50_10355</name>
</gene>
<dbReference type="Proteomes" id="UP000272528">
    <property type="component" value="Chromosome"/>
</dbReference>
<accession>A0A3S9A2Z2</accession>
<evidence type="ECO:0000313" key="2">
    <source>
        <dbReference type="Proteomes" id="UP000272528"/>
    </source>
</evidence>
<dbReference type="KEGG" id="palb:EJC50_10355"/>
<name>A0A3S9A2Z2_9BACL</name>
<reference evidence="2" key="1">
    <citation type="submission" date="2018-12" db="EMBL/GenBank/DDBJ databases">
        <title>Genome sequence of Peanibacillus sp.</title>
        <authorList>
            <person name="Subramani G."/>
            <person name="Srinivasan S."/>
            <person name="Kim M.K."/>
        </authorList>
    </citation>
    <scope>NUCLEOTIDE SEQUENCE [LARGE SCALE GENOMIC DNA]</scope>
    <source>
        <strain evidence="2">18JY67-1</strain>
    </source>
</reference>
<dbReference type="EMBL" id="CP034437">
    <property type="protein sequence ID" value="AZN40014.1"/>
    <property type="molecule type" value="Genomic_DNA"/>
</dbReference>
<keyword evidence="2" id="KW-1185">Reference proteome</keyword>
<evidence type="ECO:0000313" key="1">
    <source>
        <dbReference type="EMBL" id="AZN40014.1"/>
    </source>
</evidence>
<sequence length="71" mass="8367">MLNKEQFHCVGCGCTLHRQEAEKVFLTGFYKVTYPLGCCQTCCKLPYRRFMRIETDTYSMMGHTEQQVLYV</sequence>
<dbReference type="AlphaFoldDB" id="A0A3S9A2Z2"/>